<name>A0A2N9HIK5_FAGSY</name>
<dbReference type="InterPro" id="IPR001810">
    <property type="entry name" value="F-box_dom"/>
</dbReference>
<dbReference type="Gene3D" id="1.20.1280.50">
    <property type="match status" value="1"/>
</dbReference>
<dbReference type="Pfam" id="PF00646">
    <property type="entry name" value="F-box"/>
    <property type="match status" value="1"/>
</dbReference>
<dbReference type="EMBL" id="OIVN01003513">
    <property type="protein sequence ID" value="SPD11775.1"/>
    <property type="molecule type" value="Genomic_DNA"/>
</dbReference>
<dbReference type="PANTHER" id="PTHR47123">
    <property type="entry name" value="F-BOX PROTEIN SKIP23"/>
    <property type="match status" value="1"/>
</dbReference>
<dbReference type="InterPro" id="IPR005174">
    <property type="entry name" value="KIB1-4_b-propeller"/>
</dbReference>
<reference evidence="2" key="1">
    <citation type="submission" date="2018-02" db="EMBL/GenBank/DDBJ databases">
        <authorList>
            <person name="Cohen D.B."/>
            <person name="Kent A.D."/>
        </authorList>
    </citation>
    <scope>NUCLEOTIDE SEQUENCE</scope>
</reference>
<dbReference type="SMART" id="SM00256">
    <property type="entry name" value="FBOX"/>
    <property type="match status" value="1"/>
</dbReference>
<feature type="domain" description="F-box" evidence="1">
    <location>
        <begin position="7"/>
        <end position="49"/>
    </location>
</feature>
<dbReference type="InterPro" id="IPR036047">
    <property type="entry name" value="F-box-like_dom_sf"/>
</dbReference>
<dbReference type="PANTHER" id="PTHR47123:SF15">
    <property type="entry name" value="F-BOX PROTEIN SKIP23"/>
    <property type="match status" value="1"/>
</dbReference>
<dbReference type="SUPFAM" id="SSF81383">
    <property type="entry name" value="F-box domain"/>
    <property type="match status" value="1"/>
</dbReference>
<organism evidence="2">
    <name type="scientific">Fagus sylvatica</name>
    <name type="common">Beechnut</name>
    <dbReference type="NCBI Taxonomy" id="28930"/>
    <lineage>
        <taxon>Eukaryota</taxon>
        <taxon>Viridiplantae</taxon>
        <taxon>Streptophyta</taxon>
        <taxon>Embryophyta</taxon>
        <taxon>Tracheophyta</taxon>
        <taxon>Spermatophyta</taxon>
        <taxon>Magnoliopsida</taxon>
        <taxon>eudicotyledons</taxon>
        <taxon>Gunneridae</taxon>
        <taxon>Pentapetalae</taxon>
        <taxon>rosids</taxon>
        <taxon>fabids</taxon>
        <taxon>Fagales</taxon>
        <taxon>Fagaceae</taxon>
        <taxon>Fagus</taxon>
    </lineage>
</organism>
<protein>
    <recommendedName>
        <fullName evidence="1">F-box domain-containing protein</fullName>
    </recommendedName>
</protein>
<evidence type="ECO:0000313" key="2">
    <source>
        <dbReference type="EMBL" id="SPD11775.1"/>
    </source>
</evidence>
<dbReference type="AlphaFoldDB" id="A0A2N9HIK5"/>
<dbReference type="InterPro" id="IPR051304">
    <property type="entry name" value="SCF_F-box_domain"/>
</dbReference>
<gene>
    <name evidence="2" type="ORF">FSB_LOCUS39657</name>
</gene>
<proteinExistence type="predicted"/>
<evidence type="ECO:0000259" key="1">
    <source>
        <dbReference type="SMART" id="SM00256"/>
    </source>
</evidence>
<sequence>MADWSQLPKELLGVIAKRLESPFYRLRLRSVCSSWRSSVSSKPYKGHNTSIPLDGHVIRSSPCSSSLERHTIFLITTTQTPPNSTWLIKIEENPHGLFTLRIPLSRSSFQRLDFATTNNNKAMIDLFNFKVVDLGHEYVLRYMEVIDNYSNAILNEAGTLGTKKVAYMCLGSEFETEGFALLTIHVSGSFLAMFKSEDKRWSKIAYDLHSLYHDVVLFRDEFYAVDSNGRTVHVGLSSSVSLVAGRVFSGGGKKYLVESDGQLLLVDMYLSFFPDVSDDEVFYGSICNHRMWFKVYKLDWEGKRWVEVESLGDRVLFLGDDYRFSASALELSGCKGNCIFFSNKYLNKYFYGGDGVFRDIGVCDLDNRSVKPLTDYPEYSKLFWPPPDWAVSTTSGVSIVLGVMKTLLV</sequence>
<dbReference type="Pfam" id="PF03478">
    <property type="entry name" value="Beta-prop_KIB1-4"/>
    <property type="match status" value="1"/>
</dbReference>
<accession>A0A2N9HIK5</accession>